<dbReference type="Proteomes" id="UP000799771">
    <property type="component" value="Unassembled WGS sequence"/>
</dbReference>
<dbReference type="GeneID" id="54413021"/>
<proteinExistence type="predicted"/>
<name>A0A6A6A1S9_9PLEO</name>
<evidence type="ECO:0000313" key="2">
    <source>
        <dbReference type="EMBL" id="KAF2125124.1"/>
    </source>
</evidence>
<dbReference type="OrthoDB" id="5140048at2759"/>
<dbReference type="RefSeq" id="XP_033519516.1">
    <property type="nucleotide sequence ID" value="XM_033672589.1"/>
</dbReference>
<feature type="region of interest" description="Disordered" evidence="1">
    <location>
        <begin position="293"/>
        <end position="324"/>
    </location>
</feature>
<evidence type="ECO:0000313" key="3">
    <source>
        <dbReference type="Proteomes" id="UP000799771"/>
    </source>
</evidence>
<protein>
    <submittedName>
        <fullName evidence="2">Uncharacterized protein</fullName>
    </submittedName>
</protein>
<organism evidence="2 3">
    <name type="scientific">Dothidotthia symphoricarpi CBS 119687</name>
    <dbReference type="NCBI Taxonomy" id="1392245"/>
    <lineage>
        <taxon>Eukaryota</taxon>
        <taxon>Fungi</taxon>
        <taxon>Dikarya</taxon>
        <taxon>Ascomycota</taxon>
        <taxon>Pezizomycotina</taxon>
        <taxon>Dothideomycetes</taxon>
        <taxon>Pleosporomycetidae</taxon>
        <taxon>Pleosporales</taxon>
        <taxon>Dothidotthiaceae</taxon>
        <taxon>Dothidotthia</taxon>
    </lineage>
</organism>
<gene>
    <name evidence="2" type="ORF">P153DRAFT_426122</name>
</gene>
<reference evidence="2" key="1">
    <citation type="journal article" date="2020" name="Stud. Mycol.">
        <title>101 Dothideomycetes genomes: a test case for predicting lifestyles and emergence of pathogens.</title>
        <authorList>
            <person name="Haridas S."/>
            <person name="Albert R."/>
            <person name="Binder M."/>
            <person name="Bloem J."/>
            <person name="Labutti K."/>
            <person name="Salamov A."/>
            <person name="Andreopoulos B."/>
            <person name="Baker S."/>
            <person name="Barry K."/>
            <person name="Bills G."/>
            <person name="Bluhm B."/>
            <person name="Cannon C."/>
            <person name="Castanera R."/>
            <person name="Culley D."/>
            <person name="Daum C."/>
            <person name="Ezra D."/>
            <person name="Gonzalez J."/>
            <person name="Henrissat B."/>
            <person name="Kuo A."/>
            <person name="Liang C."/>
            <person name="Lipzen A."/>
            <person name="Lutzoni F."/>
            <person name="Magnuson J."/>
            <person name="Mondo S."/>
            <person name="Nolan M."/>
            <person name="Ohm R."/>
            <person name="Pangilinan J."/>
            <person name="Park H.-J."/>
            <person name="Ramirez L."/>
            <person name="Alfaro M."/>
            <person name="Sun H."/>
            <person name="Tritt A."/>
            <person name="Yoshinaga Y."/>
            <person name="Zwiers L.-H."/>
            <person name="Turgeon B."/>
            <person name="Goodwin S."/>
            <person name="Spatafora J."/>
            <person name="Crous P."/>
            <person name="Grigoriev I."/>
        </authorList>
    </citation>
    <scope>NUCLEOTIDE SEQUENCE</scope>
    <source>
        <strain evidence="2">CBS 119687</strain>
    </source>
</reference>
<feature type="region of interest" description="Disordered" evidence="1">
    <location>
        <begin position="202"/>
        <end position="281"/>
    </location>
</feature>
<sequence>MAKGEIITIGSAAAAIGGAYKLGQFLMKAKHLKDVGPSNAVYVRLIGRVRSDLDEVRRLLSVREVHDALESNMDKSKWVYGCMRDVRGALENISPHTERVASDIDDGRRVGVRHRVYWLLSEKEKLENREKELFVAHTSLCEVIGYLAGLEPVKGAHKPEKEEKKEKKEKHVDVDVEVKRDAPHTVTERIVDREVWIERDAPPRRAEERDMHMERNHQGPPRYDERDVHHDERGPRYHDERGPRYHEERGPRYHEERDVHIHRGGDPRYEERDIHIRRDVEPRYDAQYDDRYEHHEQHEHRAPHPEERQPHGRAPFPQPLGRHSETFEDRVPERDTWMQNRPQYAEYGAPQPIGAAQFHRRFHGDPGFGDEAIINPQVVPPNPDYAQREMWIEEKEDYRFDQYGNRLPDRLFQPISRPNRTRL</sequence>
<feature type="compositionally biased region" description="Basic and acidic residues" evidence="1">
    <location>
        <begin position="293"/>
        <end position="310"/>
    </location>
</feature>
<evidence type="ECO:0000256" key="1">
    <source>
        <dbReference type="SAM" id="MobiDB-lite"/>
    </source>
</evidence>
<accession>A0A6A6A1S9</accession>
<keyword evidence="3" id="KW-1185">Reference proteome</keyword>
<dbReference type="AlphaFoldDB" id="A0A6A6A1S9"/>
<dbReference type="EMBL" id="ML977517">
    <property type="protein sequence ID" value="KAF2125124.1"/>
    <property type="molecule type" value="Genomic_DNA"/>
</dbReference>